<evidence type="ECO:0000313" key="2">
    <source>
        <dbReference type="EMBL" id="BAY81225.1"/>
    </source>
</evidence>
<dbReference type="Proteomes" id="UP000218418">
    <property type="component" value="Chromosome"/>
</dbReference>
<gene>
    <name evidence="2" type="ORF">NIES267_07000</name>
</gene>
<dbReference type="Pfam" id="PF06051">
    <property type="entry name" value="DUF928"/>
    <property type="match status" value="1"/>
</dbReference>
<evidence type="ECO:0000256" key="1">
    <source>
        <dbReference type="SAM" id="SignalP"/>
    </source>
</evidence>
<keyword evidence="3" id="KW-1185">Reference proteome</keyword>
<dbReference type="OrthoDB" id="536034at2"/>
<evidence type="ECO:0000313" key="3">
    <source>
        <dbReference type="Proteomes" id="UP000218418"/>
    </source>
</evidence>
<keyword evidence="1" id="KW-0732">Signal</keyword>
<feature type="signal peptide" evidence="1">
    <location>
        <begin position="1"/>
        <end position="34"/>
    </location>
</feature>
<dbReference type="EMBL" id="AP018227">
    <property type="protein sequence ID" value="BAY81225.1"/>
    <property type="molecule type" value="Genomic_DNA"/>
</dbReference>
<feature type="chain" id="PRO_5012464512" description="DUF928 domain-containing protein" evidence="1">
    <location>
        <begin position="35"/>
        <end position="243"/>
    </location>
</feature>
<evidence type="ECO:0008006" key="4">
    <source>
        <dbReference type="Google" id="ProtNLM"/>
    </source>
</evidence>
<organism evidence="2 3">
    <name type="scientific">Calothrix parasitica NIES-267</name>
    <dbReference type="NCBI Taxonomy" id="1973488"/>
    <lineage>
        <taxon>Bacteria</taxon>
        <taxon>Bacillati</taxon>
        <taxon>Cyanobacteriota</taxon>
        <taxon>Cyanophyceae</taxon>
        <taxon>Nostocales</taxon>
        <taxon>Calotrichaceae</taxon>
        <taxon>Calothrix</taxon>
    </lineage>
</organism>
<sequence>MAKKNKSFFKYALLTISCVSTFSLVSAWIAPVQAKIIFIPPGTEAPETDTTSTAGGSSRGNSCKIGQLHNNTASVVKLLPQSNIGLTLKQRPSIMVYVAPTTARKLFFSIQDEDENNYYETTLQLPRNTGVMQVKLPTSAPGLVSGKKYQYTLATICGEDFQPDDYSVSGWIQRVQLSANLQYQQPSLELASKLAMQGIWYDAVSTLAIVKKSQPSNQSVANSWQQLLQSAGLSQISREPIVN</sequence>
<proteinExistence type="predicted"/>
<accession>A0A1Z4LJ13</accession>
<reference evidence="2 3" key="1">
    <citation type="submission" date="2017-06" db="EMBL/GenBank/DDBJ databases">
        <title>Genome sequencing of cyanobaciteial culture collection at National Institute for Environmental Studies (NIES).</title>
        <authorList>
            <person name="Hirose Y."/>
            <person name="Shimura Y."/>
            <person name="Fujisawa T."/>
            <person name="Nakamura Y."/>
            <person name="Kawachi M."/>
        </authorList>
    </citation>
    <scope>NUCLEOTIDE SEQUENCE [LARGE SCALE GENOMIC DNA]</scope>
    <source>
        <strain evidence="2 3">NIES-267</strain>
    </source>
</reference>
<name>A0A1Z4LJ13_9CYAN</name>
<dbReference type="InterPro" id="IPR010328">
    <property type="entry name" value="DUF928"/>
</dbReference>
<dbReference type="AlphaFoldDB" id="A0A1Z4LJ13"/>
<protein>
    <recommendedName>
        <fullName evidence="4">DUF928 domain-containing protein</fullName>
    </recommendedName>
</protein>